<dbReference type="EMBL" id="VXRY01000491">
    <property type="protein sequence ID" value="MXY34785.1"/>
    <property type="molecule type" value="Genomic_DNA"/>
</dbReference>
<dbReference type="Gene3D" id="3.30.560.10">
    <property type="entry name" value="Glucose Oxidase, domain 3"/>
    <property type="match status" value="1"/>
</dbReference>
<gene>
    <name evidence="6" type="ORF">F4Y60_12000</name>
</gene>
<dbReference type="GO" id="GO:0016614">
    <property type="term" value="F:oxidoreductase activity, acting on CH-OH group of donors"/>
    <property type="evidence" value="ECO:0007669"/>
    <property type="project" value="InterPro"/>
</dbReference>
<comment type="cofactor">
    <cofactor evidence="1">
        <name>FAD</name>
        <dbReference type="ChEBI" id="CHEBI:57692"/>
    </cofactor>
</comment>
<evidence type="ECO:0000259" key="5">
    <source>
        <dbReference type="Pfam" id="PF00732"/>
    </source>
</evidence>
<dbReference type="InterPro" id="IPR036188">
    <property type="entry name" value="FAD/NAD-bd_sf"/>
</dbReference>
<organism evidence="6">
    <name type="scientific">Boseongicola sp. SB0664_bin_43</name>
    <dbReference type="NCBI Taxonomy" id="2604844"/>
    <lineage>
        <taxon>Bacteria</taxon>
        <taxon>Pseudomonadati</taxon>
        <taxon>Pseudomonadota</taxon>
        <taxon>Alphaproteobacteria</taxon>
        <taxon>Rhodobacterales</taxon>
        <taxon>Paracoccaceae</taxon>
        <taxon>Boseongicola</taxon>
    </lineage>
</organism>
<dbReference type="AlphaFoldDB" id="A0A6B0Y3G3"/>
<reference evidence="6" key="1">
    <citation type="submission" date="2019-09" db="EMBL/GenBank/DDBJ databases">
        <title>Characterisation of the sponge microbiome using genome-centric metagenomics.</title>
        <authorList>
            <person name="Engelberts J.P."/>
            <person name="Robbins S.J."/>
            <person name="De Goeij J.M."/>
            <person name="Aranda M."/>
            <person name="Bell S.C."/>
            <person name="Webster N.S."/>
        </authorList>
    </citation>
    <scope>NUCLEOTIDE SEQUENCE</scope>
    <source>
        <strain evidence="6">SB0664_bin_43</strain>
    </source>
</reference>
<comment type="similarity">
    <text evidence="2">Belongs to the GMC oxidoreductase family.</text>
</comment>
<evidence type="ECO:0000256" key="1">
    <source>
        <dbReference type="ARBA" id="ARBA00001974"/>
    </source>
</evidence>
<dbReference type="InterPro" id="IPR012132">
    <property type="entry name" value="GMC_OxRdtase"/>
</dbReference>
<evidence type="ECO:0000256" key="2">
    <source>
        <dbReference type="ARBA" id="ARBA00010790"/>
    </source>
</evidence>
<feature type="domain" description="Glucose-methanol-choline oxidoreductase N-terminal" evidence="5">
    <location>
        <begin position="7"/>
        <end position="239"/>
    </location>
</feature>
<dbReference type="SUPFAM" id="SSF51905">
    <property type="entry name" value="FAD/NAD(P)-binding domain"/>
    <property type="match status" value="1"/>
</dbReference>
<feature type="non-terminal residue" evidence="6">
    <location>
        <position position="263"/>
    </location>
</feature>
<dbReference type="Pfam" id="PF00732">
    <property type="entry name" value="GMC_oxred_N"/>
    <property type="match status" value="1"/>
</dbReference>
<dbReference type="GO" id="GO:0050660">
    <property type="term" value="F:flavin adenine dinucleotide binding"/>
    <property type="evidence" value="ECO:0007669"/>
    <property type="project" value="InterPro"/>
</dbReference>
<dbReference type="PANTHER" id="PTHR11552">
    <property type="entry name" value="GLUCOSE-METHANOL-CHOLINE GMC OXIDOREDUCTASE"/>
    <property type="match status" value="1"/>
</dbReference>
<evidence type="ECO:0000256" key="3">
    <source>
        <dbReference type="ARBA" id="ARBA00022630"/>
    </source>
</evidence>
<dbReference type="Gene3D" id="3.50.50.60">
    <property type="entry name" value="FAD/NAD(P)-binding domain"/>
    <property type="match status" value="1"/>
</dbReference>
<evidence type="ECO:0000256" key="4">
    <source>
        <dbReference type="ARBA" id="ARBA00022827"/>
    </source>
</evidence>
<keyword evidence="4" id="KW-0274">FAD</keyword>
<keyword evidence="3" id="KW-0285">Flavoprotein</keyword>
<name>A0A6B0Y3G3_9RHOB</name>
<dbReference type="PANTHER" id="PTHR11552:SF147">
    <property type="entry name" value="CHOLINE DEHYDROGENASE, MITOCHONDRIAL"/>
    <property type="match status" value="1"/>
</dbReference>
<comment type="caution">
    <text evidence="6">The sequence shown here is derived from an EMBL/GenBank/DDBJ whole genome shotgun (WGS) entry which is preliminary data.</text>
</comment>
<proteinExistence type="inferred from homology"/>
<accession>A0A6B0Y3G3</accession>
<dbReference type="InterPro" id="IPR000172">
    <property type="entry name" value="GMC_OxRdtase_N"/>
</dbReference>
<evidence type="ECO:0000313" key="6">
    <source>
        <dbReference type="EMBL" id="MXY34785.1"/>
    </source>
</evidence>
<protein>
    <submittedName>
        <fullName evidence="6">Choline dehydrogenase</fullName>
    </submittedName>
</protein>
<sequence length="263" mass="28617">MLEGDWDYVVVGAGTAGCVLANRLSANPSSRVLLLEAGGRNRNPWIRVPIGYFKTIGDPRYDWCLQTVREPHLNGRRLAWPRGRGLGGSSAINGLIHVRGQHQDFDDWQRVAPGWSFADVLPYFRKLERQERGADEWHGVDGPIGVSDGRARFPITDQFVDSAVAAGLPKNSDCNGSEQEGAGHYQTSTWRGCRVSGAHGYLDPVRGRRNLKVVTGARVLGLEVAEGRAAAVRVRLQGSDSGAASGARSCSLPARSRRRLSCC</sequence>